<dbReference type="AlphaFoldDB" id="A0A3L5TUB2"/>
<reference evidence="2 3" key="1">
    <citation type="journal article" date="2016" name="PLoS ONE">
        <title>A First Insight into the Genome of the Filter-Feeder Mussel Mytilus galloprovincialis.</title>
        <authorList>
            <person name="Murgarella M."/>
            <person name="Puiu D."/>
            <person name="Novoa B."/>
            <person name="Figueras A."/>
            <person name="Posada D."/>
            <person name="Canchaya C."/>
        </authorList>
    </citation>
    <scope>NUCLEOTIDE SEQUENCE [LARGE SCALE GENOMIC DNA]</scope>
    <source>
        <tissue evidence="2">Muscle</tissue>
    </source>
</reference>
<accession>A0A3L5TUB2</accession>
<name>A0A3L5TUB2_MYTGA</name>
<dbReference type="PANTHER" id="PTHR13280:SF17">
    <property type="entry name" value="KRUEPPEL TARGET AT 95D, ISOFORM A"/>
    <property type="match status" value="1"/>
</dbReference>
<evidence type="ECO:0000259" key="1">
    <source>
        <dbReference type="Pfam" id="PF10254"/>
    </source>
</evidence>
<feature type="non-terminal residue" evidence="2">
    <location>
        <position position="1"/>
    </location>
</feature>
<keyword evidence="3" id="KW-1185">Reference proteome</keyword>
<evidence type="ECO:0000313" key="3">
    <source>
        <dbReference type="Proteomes" id="UP000266721"/>
    </source>
</evidence>
<dbReference type="EMBL" id="KV584710">
    <property type="protein sequence ID" value="OPL33127.1"/>
    <property type="molecule type" value="Genomic_DNA"/>
</dbReference>
<dbReference type="PANTHER" id="PTHR13280">
    <property type="entry name" value="PHOSPHOFURIN ACIDIC CLUSTER SORTING PROTEIN"/>
    <property type="match status" value="1"/>
</dbReference>
<sequence length="157" mass="17699">MATANQSSSTPIPVPGELLELQIEYWTTPVKVETSASKKDSNKITLKTTFKYIHVQRLAQPGIPMSDLQSSTFTMLSVMKEKKQKIMRLKKAKETESKSHTVDGINRLICTSKSQNHSLKVTVDGVEWTGVKFFQLSAQWQTHIKHFPVVLFGFSDS</sequence>
<comment type="caution">
    <text evidence="2">The sequence shown here is derived from an EMBL/GenBank/DDBJ whole genome shotgun (WGS) entry which is preliminary data.</text>
</comment>
<proteinExistence type="predicted"/>
<feature type="domain" description="Phosphofurin acidic cluster sorting protein 1/2 C-terminal" evidence="1">
    <location>
        <begin position="7"/>
        <end position="153"/>
    </location>
</feature>
<evidence type="ECO:0000313" key="2">
    <source>
        <dbReference type="EMBL" id="OPL33127.1"/>
    </source>
</evidence>
<organism evidence="2 3">
    <name type="scientific">Mytilus galloprovincialis</name>
    <name type="common">Mediterranean mussel</name>
    <dbReference type="NCBI Taxonomy" id="29158"/>
    <lineage>
        <taxon>Eukaryota</taxon>
        <taxon>Metazoa</taxon>
        <taxon>Spiralia</taxon>
        <taxon>Lophotrochozoa</taxon>
        <taxon>Mollusca</taxon>
        <taxon>Bivalvia</taxon>
        <taxon>Autobranchia</taxon>
        <taxon>Pteriomorphia</taxon>
        <taxon>Mytilida</taxon>
        <taxon>Mytiloidea</taxon>
        <taxon>Mytilidae</taxon>
        <taxon>Mytilinae</taxon>
        <taxon>Mytilus</taxon>
    </lineage>
</organism>
<dbReference type="InterPro" id="IPR019381">
    <property type="entry name" value="PACS1/2_C"/>
</dbReference>
<gene>
    <name evidence="2" type="ORF">AM593_07557</name>
</gene>
<dbReference type="Pfam" id="PF10254">
    <property type="entry name" value="Pacs-1"/>
    <property type="match status" value="1"/>
</dbReference>
<protein>
    <recommendedName>
        <fullName evidence="1">Phosphofurin acidic cluster sorting protein 1/2 C-terminal domain-containing protein</fullName>
    </recommendedName>
</protein>
<dbReference type="GO" id="GO:0072659">
    <property type="term" value="P:protein localization to plasma membrane"/>
    <property type="evidence" value="ECO:0007669"/>
    <property type="project" value="TreeGrafter"/>
</dbReference>
<dbReference type="Proteomes" id="UP000266721">
    <property type="component" value="Unassembled WGS sequence"/>
</dbReference>